<evidence type="ECO:0000313" key="2">
    <source>
        <dbReference type="EMBL" id="SVE20385.1"/>
    </source>
</evidence>
<sequence length="195" mass="20660">MVAEVDPVVASPLTPERSEDDDIRDLAGGALVVFVGKMARLSRAAFLWVITLLCGTDVQGLYTTAWAVCSTLNKFARFGLLRSVVHYVTAARSVPDSGRRHEHAALGAGLLIAAVASGATVLGAHLSADHIAAFYDKPVAHAIRIMAWTAPFVAFAWVLTSATRALRIMRYEVYVRSIGGPLILFIGGAAVGLTG</sequence>
<feature type="transmembrane region" description="Helical" evidence="1">
    <location>
        <begin position="104"/>
        <end position="125"/>
    </location>
</feature>
<reference evidence="2" key="1">
    <citation type="submission" date="2018-05" db="EMBL/GenBank/DDBJ databases">
        <authorList>
            <person name="Lanie J.A."/>
            <person name="Ng W.-L."/>
            <person name="Kazmierczak K.M."/>
            <person name="Andrzejewski T.M."/>
            <person name="Davidsen T.M."/>
            <person name="Wayne K.J."/>
            <person name="Tettelin H."/>
            <person name="Glass J.I."/>
            <person name="Rusch D."/>
            <person name="Podicherti R."/>
            <person name="Tsui H.-C.T."/>
            <person name="Winkler M.E."/>
        </authorList>
    </citation>
    <scope>NUCLEOTIDE SEQUENCE</scope>
</reference>
<feature type="non-terminal residue" evidence="2">
    <location>
        <position position="195"/>
    </location>
</feature>
<keyword evidence="1" id="KW-0472">Membrane</keyword>
<keyword evidence="1" id="KW-0812">Transmembrane</keyword>
<feature type="transmembrane region" description="Helical" evidence="1">
    <location>
        <begin position="145"/>
        <end position="166"/>
    </location>
</feature>
<dbReference type="AlphaFoldDB" id="A0A383BM13"/>
<feature type="transmembrane region" description="Helical" evidence="1">
    <location>
        <begin position="173"/>
        <end position="193"/>
    </location>
</feature>
<accession>A0A383BM13</accession>
<evidence type="ECO:0008006" key="3">
    <source>
        <dbReference type="Google" id="ProtNLM"/>
    </source>
</evidence>
<proteinExistence type="predicted"/>
<evidence type="ECO:0000256" key="1">
    <source>
        <dbReference type="SAM" id="Phobius"/>
    </source>
</evidence>
<organism evidence="2">
    <name type="scientific">marine metagenome</name>
    <dbReference type="NCBI Taxonomy" id="408172"/>
    <lineage>
        <taxon>unclassified sequences</taxon>
        <taxon>metagenomes</taxon>
        <taxon>ecological metagenomes</taxon>
    </lineage>
</organism>
<protein>
    <recommendedName>
        <fullName evidence="3">Polysaccharide biosynthesis protein C-terminal domain-containing protein</fullName>
    </recommendedName>
</protein>
<name>A0A383BM13_9ZZZZ</name>
<gene>
    <name evidence="2" type="ORF">METZ01_LOCUS473239</name>
</gene>
<dbReference type="EMBL" id="UINC01201170">
    <property type="protein sequence ID" value="SVE20385.1"/>
    <property type="molecule type" value="Genomic_DNA"/>
</dbReference>
<keyword evidence="1" id="KW-1133">Transmembrane helix</keyword>